<dbReference type="Pfam" id="PF26408">
    <property type="entry name" value="DUF8106"/>
    <property type="match status" value="1"/>
</dbReference>
<evidence type="ECO:0000313" key="2">
    <source>
        <dbReference type="EMBL" id="QSW84738.1"/>
    </source>
</evidence>
<dbReference type="KEGG" id="hlo:J0X27_14985"/>
<accession>A0A8A2U9Z1</accession>
<dbReference type="InterPro" id="IPR058419">
    <property type="entry name" value="DUF8106"/>
</dbReference>
<protein>
    <recommendedName>
        <fullName evidence="1">DUF8106 domain-containing protein</fullName>
    </recommendedName>
</protein>
<dbReference type="OrthoDB" id="209680at2157"/>
<dbReference type="AlphaFoldDB" id="A0A8A2U9Z1"/>
<dbReference type="RefSeq" id="WP_207269957.1">
    <property type="nucleotide sequence ID" value="NZ_CP071463.1"/>
</dbReference>
<sequence>MTQPASSRSDGRPKRRKATLFCWECDHSSPIDGDWRLQSRDGDVAYVCPACETTLAKRPRRSDPTPDRTPAPFLTAWQRAFRSSATLWRVSITVGYTNLNAAIGARSEGGS</sequence>
<proteinExistence type="predicted"/>
<organism evidence="2 3">
    <name type="scientific">Natrinema longum</name>
    <dbReference type="NCBI Taxonomy" id="370324"/>
    <lineage>
        <taxon>Archaea</taxon>
        <taxon>Methanobacteriati</taxon>
        <taxon>Methanobacteriota</taxon>
        <taxon>Stenosarchaea group</taxon>
        <taxon>Halobacteria</taxon>
        <taxon>Halobacteriales</taxon>
        <taxon>Natrialbaceae</taxon>
        <taxon>Natrinema</taxon>
    </lineage>
</organism>
<evidence type="ECO:0000259" key="1">
    <source>
        <dbReference type="Pfam" id="PF26408"/>
    </source>
</evidence>
<keyword evidence="3" id="KW-1185">Reference proteome</keyword>
<evidence type="ECO:0000313" key="3">
    <source>
        <dbReference type="Proteomes" id="UP000663191"/>
    </source>
</evidence>
<gene>
    <name evidence="2" type="ORF">J0X27_14985</name>
</gene>
<dbReference type="GeneID" id="63185075"/>
<name>A0A8A2U9Z1_9EURY</name>
<feature type="domain" description="DUF8106" evidence="1">
    <location>
        <begin position="16"/>
        <end position="58"/>
    </location>
</feature>
<dbReference type="EMBL" id="CP071463">
    <property type="protein sequence ID" value="QSW84738.1"/>
    <property type="molecule type" value="Genomic_DNA"/>
</dbReference>
<reference evidence="2 3" key="1">
    <citation type="journal article" date="2006" name="Int. J. Syst. Evol. Microbiol.">
        <title>Haloterrigena longa sp. nov. and Haloterrigena limicola sp. nov., extremely halophilic archaea isolated from a salt lake.</title>
        <authorList>
            <person name="Cui H.L."/>
            <person name="Tohty D."/>
            <person name="Zhou P.J."/>
            <person name="Liu S.J."/>
        </authorList>
    </citation>
    <scope>NUCLEOTIDE SEQUENCE [LARGE SCALE GENOMIC DNA]</scope>
    <source>
        <strain evidence="2 3">ABH32</strain>
    </source>
</reference>
<dbReference type="Proteomes" id="UP000663191">
    <property type="component" value="Chromosome"/>
</dbReference>